<dbReference type="AlphaFoldDB" id="A0A1H3CPV8"/>
<accession>A0A1H3CPV8</accession>
<dbReference type="SMART" id="SM00382">
    <property type="entry name" value="AAA"/>
    <property type="match status" value="1"/>
</dbReference>
<dbReference type="Proteomes" id="UP000198828">
    <property type="component" value="Unassembled WGS sequence"/>
</dbReference>
<dbReference type="InterPro" id="IPR027417">
    <property type="entry name" value="P-loop_NTPase"/>
</dbReference>
<evidence type="ECO:0000256" key="1">
    <source>
        <dbReference type="ARBA" id="ARBA00022741"/>
    </source>
</evidence>
<proteinExistence type="predicted"/>
<dbReference type="CDD" id="cd00267">
    <property type="entry name" value="ABC_ATPase"/>
    <property type="match status" value="1"/>
</dbReference>
<dbReference type="SUPFAM" id="SSF52540">
    <property type="entry name" value="P-loop containing nucleoside triphosphate hydrolases"/>
    <property type="match status" value="1"/>
</dbReference>
<name>A0A1H3CPV8_9FIRM</name>
<dbReference type="Pfam" id="PF19568">
    <property type="entry name" value="Spore_III_AA"/>
    <property type="match status" value="1"/>
</dbReference>
<keyword evidence="5" id="KW-1185">Reference proteome</keyword>
<dbReference type="InterPro" id="IPR014217">
    <property type="entry name" value="Spore_III_AA"/>
</dbReference>
<dbReference type="RefSeq" id="WP_093754229.1">
    <property type="nucleotide sequence ID" value="NZ_BSYN01000009.1"/>
</dbReference>
<evidence type="ECO:0000259" key="3">
    <source>
        <dbReference type="SMART" id="SM00382"/>
    </source>
</evidence>
<dbReference type="PANTHER" id="PTHR20953:SF3">
    <property type="entry name" value="P-LOOP CONTAINING NUCLEOSIDE TRIPHOSPHATE HYDROLASES SUPERFAMILY PROTEIN"/>
    <property type="match status" value="1"/>
</dbReference>
<dbReference type="InterPro" id="IPR045735">
    <property type="entry name" value="Spore_III_AA_AAA+_ATPase"/>
</dbReference>
<dbReference type="Gene3D" id="3.40.50.300">
    <property type="entry name" value="P-loop containing nucleotide triphosphate hydrolases"/>
    <property type="match status" value="1"/>
</dbReference>
<feature type="domain" description="AAA+ ATPase" evidence="3">
    <location>
        <begin position="157"/>
        <end position="296"/>
    </location>
</feature>
<evidence type="ECO:0000313" key="5">
    <source>
        <dbReference type="Proteomes" id="UP000198828"/>
    </source>
</evidence>
<dbReference type="PANTHER" id="PTHR20953">
    <property type="entry name" value="KINASE-RELATED"/>
    <property type="match status" value="1"/>
</dbReference>
<keyword evidence="2" id="KW-0067">ATP-binding</keyword>
<dbReference type="EMBL" id="FNNG01000013">
    <property type="protein sequence ID" value="SDX56282.1"/>
    <property type="molecule type" value="Genomic_DNA"/>
</dbReference>
<evidence type="ECO:0000256" key="2">
    <source>
        <dbReference type="ARBA" id="ARBA00022840"/>
    </source>
</evidence>
<keyword evidence="1" id="KW-0547">Nucleotide-binding</keyword>
<evidence type="ECO:0000313" key="4">
    <source>
        <dbReference type="EMBL" id="SDX56282.1"/>
    </source>
</evidence>
<organism evidence="4 5">
    <name type="scientific">Tepidimicrobium xylanilyticum</name>
    <dbReference type="NCBI Taxonomy" id="1123352"/>
    <lineage>
        <taxon>Bacteria</taxon>
        <taxon>Bacillati</taxon>
        <taxon>Bacillota</taxon>
        <taxon>Tissierellia</taxon>
        <taxon>Tissierellales</taxon>
        <taxon>Tepidimicrobiaceae</taxon>
        <taxon>Tepidimicrobium</taxon>
    </lineage>
</organism>
<reference evidence="4 5" key="1">
    <citation type="submission" date="2016-10" db="EMBL/GenBank/DDBJ databases">
        <authorList>
            <person name="de Groot N.N."/>
        </authorList>
    </citation>
    <scope>NUCLEOTIDE SEQUENCE [LARGE SCALE GENOMIC DNA]</scope>
    <source>
        <strain evidence="4 5">DSM 23310</strain>
    </source>
</reference>
<gene>
    <name evidence="4" type="ORF">SAMN05660923_02520</name>
</gene>
<protein>
    <submittedName>
        <fullName evidence="4">Stage III sporulation protein AA</fullName>
    </submittedName>
</protein>
<dbReference type="InterPro" id="IPR003593">
    <property type="entry name" value="AAA+_ATPase"/>
</dbReference>
<dbReference type="GO" id="GO:0005524">
    <property type="term" value="F:ATP binding"/>
    <property type="evidence" value="ECO:0007669"/>
    <property type="project" value="UniProtKB-KW"/>
</dbReference>
<sequence>MVDRGIDVYENILEYIGYEISQVLKRIPDTYKKIIEEIRLRYGSPINIYFGNTDFFVTENGQLTKDETQGKIVNKRDLIETFQLISNYSVYAFEEEIKNGFITLKGGHRVGLGGKVLYGVNGIETIRDISSLNIRIAKEKKGVSEKIIRFLIDKSNRVYNTLIVSPPQCGKTTMLRDLIRLLSNGSELIGNKGFKVGVIDERFELAGIYNGMPQFDIGIRTDVLSGSNKKDGTIMMIRAMSPEIIAMDEIGSNLDVEAIHEAIKAGIRIIATIHGDDLEDLISKRSLKILIEEKVFKRYIFLDNSKGIGTIKDIVDGNSFKSVYR</sequence>
<dbReference type="OrthoDB" id="9768243at2"/>
<dbReference type="NCBIfam" id="TIGR02858">
    <property type="entry name" value="spore_III_AA"/>
    <property type="match status" value="1"/>
</dbReference>